<feature type="domain" description="PEGA" evidence="2">
    <location>
        <begin position="435"/>
        <end position="489"/>
    </location>
</feature>
<name>A0A2Z2MEC7_THEPR</name>
<feature type="region of interest" description="Disordered" evidence="1">
    <location>
        <begin position="567"/>
        <end position="612"/>
    </location>
</feature>
<dbReference type="KEGG" id="tprf:A3L09_06850"/>
<evidence type="ECO:0000313" key="3">
    <source>
        <dbReference type="EMBL" id="ASJ02995.1"/>
    </source>
</evidence>
<dbReference type="AlphaFoldDB" id="A0A2Z2MEC7"/>
<evidence type="ECO:0000313" key="4">
    <source>
        <dbReference type="Proteomes" id="UP000250179"/>
    </source>
</evidence>
<dbReference type="Proteomes" id="UP000250179">
    <property type="component" value="Chromosome"/>
</dbReference>
<organism evidence="3 4">
    <name type="scientific">Thermococcus profundus</name>
    <dbReference type="NCBI Taxonomy" id="49899"/>
    <lineage>
        <taxon>Archaea</taxon>
        <taxon>Methanobacteriati</taxon>
        <taxon>Methanobacteriota</taxon>
        <taxon>Thermococci</taxon>
        <taxon>Thermococcales</taxon>
        <taxon>Thermococcaceae</taxon>
        <taxon>Thermococcus</taxon>
    </lineage>
</organism>
<feature type="domain" description="PEGA" evidence="2">
    <location>
        <begin position="496"/>
        <end position="562"/>
    </location>
</feature>
<gene>
    <name evidence="3" type="ORF">A3L09_06850</name>
</gene>
<dbReference type="PANTHER" id="PTHR42754">
    <property type="entry name" value="ENDOGLUCANASE"/>
    <property type="match status" value="1"/>
</dbReference>
<accession>A0A2Z2MEC7</accession>
<sequence length="637" mass="66993">MKRRSLTRLITLLIIWSILPYSIAVASQSYWVRFYGGDGADSISGASPMPNGDLVAVGSTGINGKPQPWVLRVDRYGSVLWSKYYTLEVDAEIRLNEAAIDEDGNVVVVGTLKKEIQGISDSDLFVMKIDEKGNSVWAKTYGLSGLDGGTSIAIEGNAIFVGGYTDVDGTPGLWILRLNPYGNVVWQREYSSVYPSFKYSMATGKGELIAAGSSESGNLIILRVNPISGTVDDALEYVNFSVSDPLLESSGGGITVAAGSNGCLALLNLNEGGECYKVGSAGPVPGGIFSAENGELFVAASVSKKIWLLGLKDDGSVAFSKIYNLSASDVLNGLTGGDGSLILSGDTDRFSSIRNTDGFIVRLPYNGALPGYESEDVEPEVFGVGGYEPTKVSVRTTVTNAVVENLNVHPKDFPQSGILGVTISPNPESLGKKVEIYLDGNLTSVKGGEILLPLTPGSHSVKVAMNGYHLYETSVSIKAGEEIDIKATLIPMTPTGTLRITSTPSGAAVFLNGTFIGLTPLSLNLSAGLYTIRVSKDGYEDYSKSVEIKGGEEVAITAGLNPITRTTATTTPSITTTTTPVGTTTTTTTVRTTTTTQETTSSTAATTTTTSKKGGGICGPGVILLLVPLSRLMRRGR</sequence>
<dbReference type="EMBL" id="CP014862">
    <property type="protein sequence ID" value="ASJ02995.1"/>
    <property type="molecule type" value="Genomic_DNA"/>
</dbReference>
<proteinExistence type="predicted"/>
<dbReference type="PANTHER" id="PTHR42754:SF1">
    <property type="entry name" value="LIPOPROTEIN"/>
    <property type="match status" value="1"/>
</dbReference>
<dbReference type="Pfam" id="PF08308">
    <property type="entry name" value="PEGA"/>
    <property type="match status" value="2"/>
</dbReference>
<dbReference type="OrthoDB" id="98274at2157"/>
<reference evidence="3 4" key="1">
    <citation type="submission" date="2016-03" db="EMBL/GenBank/DDBJ databases">
        <title>Complete genome sequence of Thermococcus profundus strain DT5432.</title>
        <authorList>
            <person name="Oger P.M."/>
        </authorList>
    </citation>
    <scope>NUCLEOTIDE SEQUENCE [LARGE SCALE GENOMIC DNA]</scope>
    <source>
        <strain evidence="3 4">DT 5432</strain>
    </source>
</reference>
<dbReference type="InterPro" id="IPR013229">
    <property type="entry name" value="PEGA"/>
</dbReference>
<evidence type="ECO:0000259" key="2">
    <source>
        <dbReference type="Pfam" id="PF08308"/>
    </source>
</evidence>
<dbReference type="SUPFAM" id="SSF69322">
    <property type="entry name" value="Tricorn protease domain 2"/>
    <property type="match status" value="1"/>
</dbReference>
<dbReference type="RefSeq" id="WP_088858250.1">
    <property type="nucleotide sequence ID" value="NZ_CP014862.1"/>
</dbReference>
<evidence type="ECO:0000256" key="1">
    <source>
        <dbReference type="SAM" id="MobiDB-lite"/>
    </source>
</evidence>
<feature type="compositionally biased region" description="Low complexity" evidence="1">
    <location>
        <begin position="567"/>
        <end position="610"/>
    </location>
</feature>
<keyword evidence="4" id="KW-1185">Reference proteome</keyword>
<dbReference type="GeneID" id="33320118"/>
<protein>
    <recommendedName>
        <fullName evidence="2">PEGA domain-containing protein</fullName>
    </recommendedName>
</protein>